<gene>
    <name evidence="2" type="ORF">CEE36_00980</name>
</gene>
<dbReference type="PANTHER" id="PTHR36441">
    <property type="entry name" value="HYPOTHETICAL CYTOSOLIC PROTEIN"/>
    <property type="match status" value="1"/>
</dbReference>
<evidence type="ECO:0000313" key="3">
    <source>
        <dbReference type="Proteomes" id="UP000317778"/>
    </source>
</evidence>
<protein>
    <recommendedName>
        <fullName evidence="4">DUF503 domain-containing protein</fullName>
    </recommendedName>
</protein>
<comment type="caution">
    <text evidence="2">The sequence shown here is derived from an EMBL/GenBank/DDBJ whole genome shotgun (WGS) entry which is preliminary data.</text>
</comment>
<evidence type="ECO:0000256" key="1">
    <source>
        <dbReference type="SAM" id="Coils"/>
    </source>
</evidence>
<dbReference type="InterPro" id="IPR036746">
    <property type="entry name" value="TT1725-like_sf"/>
</dbReference>
<accession>A0A532VAW7</accession>
<dbReference type="SUPFAM" id="SSF103007">
    <property type="entry name" value="Hypothetical protein TT1725"/>
    <property type="match status" value="1"/>
</dbReference>
<reference evidence="2 3" key="1">
    <citation type="submission" date="2017-06" db="EMBL/GenBank/DDBJ databases">
        <title>Novel microbial phyla capable of carbon fixation and sulfur reduction in deep-sea sediments.</title>
        <authorList>
            <person name="Huang J."/>
            <person name="Baker B."/>
            <person name="Wang Y."/>
        </authorList>
    </citation>
    <scope>NUCLEOTIDE SEQUENCE [LARGE SCALE GENOMIC DNA]</scope>
    <source>
        <strain evidence="2">B3_TA06</strain>
    </source>
</reference>
<evidence type="ECO:0000313" key="2">
    <source>
        <dbReference type="EMBL" id="TKJ44345.1"/>
    </source>
</evidence>
<proteinExistence type="predicted"/>
<dbReference type="AlphaFoldDB" id="A0A532VAW7"/>
<dbReference type="Gene3D" id="3.30.70.1120">
    <property type="entry name" value="TT1725-like"/>
    <property type="match status" value="1"/>
</dbReference>
<evidence type="ECO:0008006" key="4">
    <source>
        <dbReference type="Google" id="ProtNLM"/>
    </source>
</evidence>
<keyword evidence="1" id="KW-0175">Coiled coil</keyword>
<feature type="coiled-coil region" evidence="1">
    <location>
        <begin position="7"/>
        <end position="34"/>
    </location>
</feature>
<dbReference type="Proteomes" id="UP000317778">
    <property type="component" value="Unassembled WGS sequence"/>
</dbReference>
<dbReference type="PANTHER" id="PTHR36441:SF1">
    <property type="entry name" value="DUF503 DOMAIN-CONTAINING PROTEIN"/>
    <property type="match status" value="1"/>
</dbReference>
<dbReference type="Pfam" id="PF04456">
    <property type="entry name" value="DUF503"/>
    <property type="match status" value="1"/>
</dbReference>
<organism evidence="2 3">
    <name type="scientific">candidate division TA06 bacterium B3_TA06</name>
    <dbReference type="NCBI Taxonomy" id="2012487"/>
    <lineage>
        <taxon>Bacteria</taxon>
        <taxon>Bacteria division TA06</taxon>
    </lineage>
</organism>
<sequence>MIGLLEIELLNNASRSLKDKRRDLKRLVDNLHSEFHVAVAEVDGQDTWQRTKLAVTVVSNDARHNSQELERVVNRIQSRHRAWQLLDYSIREVY</sequence>
<name>A0A532VAW7_UNCT6</name>
<dbReference type="InterPro" id="IPR007546">
    <property type="entry name" value="DUF503"/>
</dbReference>
<dbReference type="EMBL" id="NJBO01000001">
    <property type="protein sequence ID" value="TKJ44345.1"/>
    <property type="molecule type" value="Genomic_DNA"/>
</dbReference>